<name>R4YM60_OLEAN</name>
<evidence type="ECO:0000313" key="2">
    <source>
        <dbReference type="Proteomes" id="UP000032749"/>
    </source>
</evidence>
<dbReference type="HOGENOM" id="CLU_2047283_0_0_6"/>
<dbReference type="OrthoDB" id="6312686at2"/>
<evidence type="ECO:0000313" key="1">
    <source>
        <dbReference type="EMBL" id="CCK75790.1"/>
    </source>
</evidence>
<dbReference type="STRING" id="698738.OLEAN_C16140"/>
<protein>
    <submittedName>
        <fullName evidence="1">Uncharacterized protein</fullName>
    </submittedName>
</protein>
<gene>
    <name evidence="1" type="ORF">OLEAN_C16140</name>
</gene>
<dbReference type="Proteomes" id="UP000032749">
    <property type="component" value="Chromosome"/>
</dbReference>
<accession>R4YM60</accession>
<dbReference type="KEGG" id="oai:OLEAN_C16140"/>
<dbReference type="AlphaFoldDB" id="R4YM60"/>
<keyword evidence="2" id="KW-1185">Reference proteome</keyword>
<sequence length="120" mass="14120">MIWALAMHKVSMNNTDELIGVLNKISNNLDLKSKAYEGALYWINSDDFDVDKALTKDFRFEYKFQKFCFNSDCLDYPYIETQLDVYYKDEDIGYYCLYSLLDGEAVDDKLVITDHDFKNS</sequence>
<dbReference type="EMBL" id="FO203512">
    <property type="protein sequence ID" value="CCK75790.1"/>
    <property type="molecule type" value="Genomic_DNA"/>
</dbReference>
<reference evidence="1 2" key="1">
    <citation type="journal article" date="2013" name="Nat. Commun.">
        <title>Genome sequence and functional genomic analysis of the oil-degrading bacterium Oleispira antarctica.</title>
        <authorList>
            <person name="Kube M."/>
            <person name="Chernikova T.N."/>
            <person name="Al-Ramahi Y."/>
            <person name="Beloqui A."/>
            <person name="Lopez-Cortez N."/>
            <person name="Guazzaroni M.E."/>
            <person name="Heipieper H.J."/>
            <person name="Klages S."/>
            <person name="Kotsyurbenko O.R."/>
            <person name="Langer I."/>
            <person name="Nechitaylo T.Y."/>
            <person name="Lunsdorf H."/>
            <person name="Fernandez M."/>
            <person name="Juarez S."/>
            <person name="Ciordia S."/>
            <person name="Singer A."/>
            <person name="Kagan O."/>
            <person name="Egorova O."/>
            <person name="Petit P.A."/>
            <person name="Stogios P."/>
            <person name="Kim Y."/>
            <person name="Tchigvintsev A."/>
            <person name="Flick R."/>
            <person name="Denaro R."/>
            <person name="Genovese M."/>
            <person name="Albar J.P."/>
            <person name="Reva O.N."/>
            <person name="Martinez-Gomariz M."/>
            <person name="Tran H."/>
            <person name="Ferrer M."/>
            <person name="Savchenko A."/>
            <person name="Yakunin A.F."/>
            <person name="Yakimov M.M."/>
            <person name="Golyshina O.V."/>
            <person name="Reinhardt R."/>
            <person name="Golyshin P.N."/>
        </authorList>
    </citation>
    <scope>NUCLEOTIDE SEQUENCE [LARGE SCALE GENOMIC DNA]</scope>
</reference>
<organism evidence="1 2">
    <name type="scientific">Oleispira antarctica RB-8</name>
    <dbReference type="NCBI Taxonomy" id="698738"/>
    <lineage>
        <taxon>Bacteria</taxon>
        <taxon>Pseudomonadati</taxon>
        <taxon>Pseudomonadota</taxon>
        <taxon>Gammaproteobacteria</taxon>
        <taxon>Oceanospirillales</taxon>
        <taxon>Oceanospirillaceae</taxon>
        <taxon>Oleispira</taxon>
    </lineage>
</organism>
<proteinExistence type="predicted"/>